<sequence length="295" mass="34548">MISIIIVNYNTKQLTLDCIRSIYKYTKDIDFEVIVVDNASSDNSVEAIRESFPIVNVIEPKENLGFGRANNLGAKYAQGEYLFLLNSDTLLIENSIKKLYDFYTENQEKLHIGVLGCTLVDKDLNLIHSGGDFPTISRYIFDHPFRVINKIFKTNKSTFKKYSYNNPITKIDMVTGADILLSKEIFNKVGGFDERFFLYYEETDMEYKLTKLGYTHYIINTTKIIHLEGGSMSYSNWKRKIIQNSQTLYFKLNHSNLFWIYGIFELLMTPLRFLQFKYSFEENLDFVKSNFKNIF</sequence>
<accession>A0A1H2R6P4</accession>
<dbReference type="SUPFAM" id="SSF53448">
    <property type="entry name" value="Nucleotide-diphospho-sugar transferases"/>
    <property type="match status" value="1"/>
</dbReference>
<protein>
    <recommendedName>
        <fullName evidence="1">Glycosyltransferase 2-like domain-containing protein</fullName>
    </recommendedName>
</protein>
<dbReference type="PANTHER" id="PTHR43179">
    <property type="entry name" value="RHAMNOSYLTRANSFERASE WBBL"/>
    <property type="match status" value="1"/>
</dbReference>
<gene>
    <name evidence="2" type="ORF">SAMN05444420_101358</name>
</gene>
<proteinExistence type="predicted"/>
<feature type="domain" description="Glycosyltransferase 2-like" evidence="1">
    <location>
        <begin position="3"/>
        <end position="127"/>
    </location>
</feature>
<evidence type="ECO:0000313" key="2">
    <source>
        <dbReference type="EMBL" id="SDW14888.1"/>
    </source>
</evidence>
<evidence type="ECO:0000259" key="1">
    <source>
        <dbReference type="Pfam" id="PF00535"/>
    </source>
</evidence>
<keyword evidence="3" id="KW-1185">Reference proteome</keyword>
<dbReference type="Gene3D" id="3.90.550.10">
    <property type="entry name" value="Spore Coat Polysaccharide Biosynthesis Protein SpsA, Chain A"/>
    <property type="match status" value="1"/>
</dbReference>
<dbReference type="EMBL" id="FNND01000001">
    <property type="protein sequence ID" value="SDW14888.1"/>
    <property type="molecule type" value="Genomic_DNA"/>
</dbReference>
<organism evidence="2 3">
    <name type="scientific">Capnocytophaga granulosa</name>
    <dbReference type="NCBI Taxonomy" id="45242"/>
    <lineage>
        <taxon>Bacteria</taxon>
        <taxon>Pseudomonadati</taxon>
        <taxon>Bacteroidota</taxon>
        <taxon>Flavobacteriia</taxon>
        <taxon>Flavobacteriales</taxon>
        <taxon>Flavobacteriaceae</taxon>
        <taxon>Capnocytophaga</taxon>
    </lineage>
</organism>
<dbReference type="Pfam" id="PF00535">
    <property type="entry name" value="Glycos_transf_2"/>
    <property type="match status" value="1"/>
</dbReference>
<dbReference type="CDD" id="cd04186">
    <property type="entry name" value="GT_2_like_c"/>
    <property type="match status" value="1"/>
</dbReference>
<dbReference type="InterPro" id="IPR029044">
    <property type="entry name" value="Nucleotide-diphossugar_trans"/>
</dbReference>
<dbReference type="PANTHER" id="PTHR43179:SF7">
    <property type="entry name" value="RHAMNOSYLTRANSFERASE WBBL"/>
    <property type="match status" value="1"/>
</dbReference>
<name>A0A1H2R6P4_9FLAO</name>
<dbReference type="Proteomes" id="UP000182771">
    <property type="component" value="Unassembled WGS sequence"/>
</dbReference>
<dbReference type="InterPro" id="IPR001173">
    <property type="entry name" value="Glyco_trans_2-like"/>
</dbReference>
<dbReference type="OrthoDB" id="9771846at2"/>
<comment type="caution">
    <text evidence="2">The sequence shown here is derived from an EMBL/GenBank/DDBJ whole genome shotgun (WGS) entry which is preliminary data.</text>
</comment>
<dbReference type="GeneID" id="85017775"/>
<reference evidence="2 3" key="1">
    <citation type="submission" date="2016-10" db="EMBL/GenBank/DDBJ databases">
        <authorList>
            <person name="Varghese N."/>
            <person name="Submissions S."/>
        </authorList>
    </citation>
    <scope>NUCLEOTIDE SEQUENCE [LARGE SCALE GENOMIC DNA]</scope>
    <source>
        <strain evidence="2 3">DSM 11449</strain>
    </source>
</reference>
<dbReference type="RefSeq" id="WP_009641085.1">
    <property type="nucleotide sequence ID" value="NZ_CAUUXI010000004.1"/>
</dbReference>
<dbReference type="AlphaFoldDB" id="A0A1H2R6P4"/>
<evidence type="ECO:0000313" key="3">
    <source>
        <dbReference type="Proteomes" id="UP000182771"/>
    </source>
</evidence>